<dbReference type="InterPro" id="IPR000182">
    <property type="entry name" value="GNAT_dom"/>
</dbReference>
<dbReference type="Gene3D" id="3.40.630.30">
    <property type="match status" value="1"/>
</dbReference>
<feature type="domain" description="N-acetyltransferase" evidence="2">
    <location>
        <begin position="17"/>
        <end position="171"/>
    </location>
</feature>
<dbReference type="InterPro" id="IPR016181">
    <property type="entry name" value="Acyl_CoA_acyltransferase"/>
</dbReference>
<name>A0ABW2Y0P6_9ACTN</name>
<dbReference type="SUPFAM" id="SSF55729">
    <property type="entry name" value="Acyl-CoA N-acyltransferases (Nat)"/>
    <property type="match status" value="1"/>
</dbReference>
<feature type="region of interest" description="Disordered" evidence="1">
    <location>
        <begin position="152"/>
        <end position="171"/>
    </location>
</feature>
<protein>
    <submittedName>
        <fullName evidence="3">GNAT family N-acetyltransferase</fullName>
        <ecNumber evidence="3">2.3.-.-</ecNumber>
    </submittedName>
</protein>
<dbReference type="PANTHER" id="PTHR43792:SF13">
    <property type="entry name" value="ACETYLTRANSFERASE"/>
    <property type="match status" value="1"/>
</dbReference>
<dbReference type="PROSITE" id="PS51186">
    <property type="entry name" value="GNAT"/>
    <property type="match status" value="1"/>
</dbReference>
<keyword evidence="3" id="KW-0808">Transferase</keyword>
<accession>A0ABW2Y0P6</accession>
<feature type="compositionally biased region" description="Polar residues" evidence="1">
    <location>
        <begin position="154"/>
        <end position="171"/>
    </location>
</feature>
<evidence type="ECO:0000256" key="1">
    <source>
        <dbReference type="SAM" id="MobiDB-lite"/>
    </source>
</evidence>
<gene>
    <name evidence="3" type="ORF">ACFQZM_42795</name>
</gene>
<comment type="caution">
    <text evidence="3">The sequence shown here is derived from an EMBL/GenBank/DDBJ whole genome shotgun (WGS) entry which is preliminary data.</text>
</comment>
<dbReference type="Proteomes" id="UP001597063">
    <property type="component" value="Unassembled WGS sequence"/>
</dbReference>
<sequence length="171" mass="18529">MSSFIPVSTPELFTDRLILRTWHPDEITAVLDGTRLPHWADDFPAEGDHVIAGLCGDHPAWLGEYGHRQIIERAGGLVIGSIGLFWPPTGGTIEIGYGIVPSRRGRGHATEATRRLTEFAFTAPGVHTVKAGVELSNPSSIRVLEKAGYRRSSTDAAQNTATYTATPPSRK</sequence>
<dbReference type="Pfam" id="PF13302">
    <property type="entry name" value="Acetyltransf_3"/>
    <property type="match status" value="1"/>
</dbReference>
<reference evidence="4" key="1">
    <citation type="journal article" date="2019" name="Int. J. Syst. Evol. Microbiol.">
        <title>The Global Catalogue of Microorganisms (GCM) 10K type strain sequencing project: providing services to taxonomists for standard genome sequencing and annotation.</title>
        <authorList>
            <consortium name="The Broad Institute Genomics Platform"/>
            <consortium name="The Broad Institute Genome Sequencing Center for Infectious Disease"/>
            <person name="Wu L."/>
            <person name="Ma J."/>
        </authorList>
    </citation>
    <scope>NUCLEOTIDE SEQUENCE [LARGE SCALE GENOMIC DNA]</scope>
    <source>
        <strain evidence="4">JCM 9371</strain>
    </source>
</reference>
<keyword evidence="4" id="KW-1185">Reference proteome</keyword>
<dbReference type="EC" id="2.3.-.-" evidence="3"/>
<evidence type="ECO:0000259" key="2">
    <source>
        <dbReference type="PROSITE" id="PS51186"/>
    </source>
</evidence>
<organism evidence="3 4">
    <name type="scientific">Actinomadura fibrosa</name>
    <dbReference type="NCBI Taxonomy" id="111802"/>
    <lineage>
        <taxon>Bacteria</taxon>
        <taxon>Bacillati</taxon>
        <taxon>Actinomycetota</taxon>
        <taxon>Actinomycetes</taxon>
        <taxon>Streptosporangiales</taxon>
        <taxon>Thermomonosporaceae</taxon>
        <taxon>Actinomadura</taxon>
    </lineage>
</organism>
<evidence type="ECO:0000313" key="4">
    <source>
        <dbReference type="Proteomes" id="UP001597063"/>
    </source>
</evidence>
<proteinExistence type="predicted"/>
<dbReference type="RefSeq" id="WP_131758815.1">
    <property type="nucleotide sequence ID" value="NZ_CAACUY010000060.1"/>
</dbReference>
<dbReference type="PANTHER" id="PTHR43792">
    <property type="entry name" value="GNAT FAMILY, PUTATIVE (AFU_ORTHOLOGUE AFUA_3G00765)-RELATED-RELATED"/>
    <property type="match status" value="1"/>
</dbReference>
<evidence type="ECO:0000313" key="3">
    <source>
        <dbReference type="EMBL" id="MFD0691279.1"/>
    </source>
</evidence>
<dbReference type="EMBL" id="JBHTGP010000027">
    <property type="protein sequence ID" value="MFD0691279.1"/>
    <property type="molecule type" value="Genomic_DNA"/>
</dbReference>
<dbReference type="GO" id="GO:0016746">
    <property type="term" value="F:acyltransferase activity"/>
    <property type="evidence" value="ECO:0007669"/>
    <property type="project" value="UniProtKB-KW"/>
</dbReference>
<keyword evidence="3" id="KW-0012">Acyltransferase</keyword>
<dbReference type="InterPro" id="IPR051531">
    <property type="entry name" value="N-acetyltransferase"/>
</dbReference>